<feature type="region of interest" description="Disordered" evidence="2">
    <location>
        <begin position="112"/>
        <end position="147"/>
    </location>
</feature>
<dbReference type="PANTHER" id="PTHR21510">
    <property type="entry name" value="AKNA DOMAIN-CONTAINING PROTEIN"/>
    <property type="match status" value="1"/>
</dbReference>
<evidence type="ECO:0000313" key="4">
    <source>
        <dbReference type="Proteomes" id="UP001497482"/>
    </source>
</evidence>
<protein>
    <submittedName>
        <fullName evidence="3">Uncharacterized protein</fullName>
    </submittedName>
</protein>
<gene>
    <name evidence="3" type="ORF">KC01_LOCUS10754</name>
</gene>
<accession>A0AAV2JQ01</accession>
<keyword evidence="1" id="KW-0175">Coiled coil</keyword>
<dbReference type="PANTHER" id="PTHR21510:SF16">
    <property type="entry name" value="PROTEIN AKNAD1"/>
    <property type="match status" value="1"/>
</dbReference>
<feature type="compositionally biased region" description="Polar residues" evidence="2">
    <location>
        <begin position="318"/>
        <end position="335"/>
    </location>
</feature>
<feature type="coiled-coil region" evidence="1">
    <location>
        <begin position="40"/>
        <end position="67"/>
    </location>
</feature>
<dbReference type="InterPro" id="IPR052655">
    <property type="entry name" value="AKNA_Centrosome-Trans_reg"/>
</dbReference>
<dbReference type="EMBL" id="OZ035836">
    <property type="protein sequence ID" value="CAL1579781.1"/>
    <property type="molecule type" value="Genomic_DNA"/>
</dbReference>
<evidence type="ECO:0000256" key="2">
    <source>
        <dbReference type="SAM" id="MobiDB-lite"/>
    </source>
</evidence>
<evidence type="ECO:0000313" key="3">
    <source>
        <dbReference type="EMBL" id="CAL1579781.1"/>
    </source>
</evidence>
<evidence type="ECO:0000256" key="1">
    <source>
        <dbReference type="SAM" id="Coils"/>
    </source>
</evidence>
<dbReference type="Proteomes" id="UP001497482">
    <property type="component" value="Chromosome 14"/>
</dbReference>
<name>A0AAV2JQ01_KNICA</name>
<reference evidence="3 4" key="1">
    <citation type="submission" date="2024-04" db="EMBL/GenBank/DDBJ databases">
        <authorList>
            <person name="Waldvogel A.-M."/>
            <person name="Schoenle A."/>
        </authorList>
    </citation>
    <scope>NUCLEOTIDE SEQUENCE [LARGE SCALE GENOMIC DNA]</scope>
</reference>
<proteinExistence type="predicted"/>
<keyword evidence="4" id="KW-1185">Reference proteome</keyword>
<feature type="compositionally biased region" description="Low complexity" evidence="2">
    <location>
        <begin position="288"/>
        <end position="297"/>
    </location>
</feature>
<feature type="region of interest" description="Disordered" evidence="2">
    <location>
        <begin position="279"/>
        <end position="373"/>
    </location>
</feature>
<feature type="compositionally biased region" description="Polar residues" evidence="2">
    <location>
        <begin position="344"/>
        <end position="353"/>
    </location>
</feature>
<feature type="compositionally biased region" description="Polar residues" evidence="2">
    <location>
        <begin position="112"/>
        <end position="145"/>
    </location>
</feature>
<dbReference type="AlphaFoldDB" id="A0AAV2JQ01"/>
<sequence length="373" mass="40881">MLDVVSRVLEESVFSPARPSVFTDPHTAASPALVQHLQMLRILLEAQDQLERKYMCKKEEHRALEMQKYMGINRNIGNFDPDRLVEGGIFRLGMLLEEIKEMIDNNVRQQISPFQAPSPTPSFNIQSPSPLSLHQDQSSSVSTGASEIGDTTAMRRADKMTEHTKNTEVCISRSLHTFQNAWTSSVEDKEQQNEDTVFTKGVGDSNIHASYNVIDVSPEECPAVTSTSEASKACDIAPKSLLKTSVSQGNIIPETDSGFGSSYLNHSGSGSIRQSLNESFASQKEPVSSSGSEGSCSNLRTAIEPVTKAQRSPRRSELSSASNSVQQWVESTTKDTVFPEQGHKQNMSESISAPTLGRMDTRGSPMQTCSCNK</sequence>
<organism evidence="3 4">
    <name type="scientific">Knipowitschia caucasica</name>
    <name type="common">Caucasian dwarf goby</name>
    <name type="synonym">Pomatoschistus caucasicus</name>
    <dbReference type="NCBI Taxonomy" id="637954"/>
    <lineage>
        <taxon>Eukaryota</taxon>
        <taxon>Metazoa</taxon>
        <taxon>Chordata</taxon>
        <taxon>Craniata</taxon>
        <taxon>Vertebrata</taxon>
        <taxon>Euteleostomi</taxon>
        <taxon>Actinopterygii</taxon>
        <taxon>Neopterygii</taxon>
        <taxon>Teleostei</taxon>
        <taxon>Neoteleostei</taxon>
        <taxon>Acanthomorphata</taxon>
        <taxon>Gobiaria</taxon>
        <taxon>Gobiiformes</taxon>
        <taxon>Gobioidei</taxon>
        <taxon>Gobiidae</taxon>
        <taxon>Gobiinae</taxon>
        <taxon>Knipowitschia</taxon>
    </lineage>
</organism>
<feature type="compositionally biased region" description="Polar residues" evidence="2">
    <location>
        <begin position="364"/>
        <end position="373"/>
    </location>
</feature>